<gene>
    <name evidence="1" type="ORF">HHI36_004241</name>
</gene>
<organism evidence="1 2">
    <name type="scientific">Cryptolaemus montrouzieri</name>
    <dbReference type="NCBI Taxonomy" id="559131"/>
    <lineage>
        <taxon>Eukaryota</taxon>
        <taxon>Metazoa</taxon>
        <taxon>Ecdysozoa</taxon>
        <taxon>Arthropoda</taxon>
        <taxon>Hexapoda</taxon>
        <taxon>Insecta</taxon>
        <taxon>Pterygota</taxon>
        <taxon>Neoptera</taxon>
        <taxon>Endopterygota</taxon>
        <taxon>Coleoptera</taxon>
        <taxon>Polyphaga</taxon>
        <taxon>Cucujiformia</taxon>
        <taxon>Coccinelloidea</taxon>
        <taxon>Coccinellidae</taxon>
        <taxon>Scymninae</taxon>
        <taxon>Scymnini</taxon>
        <taxon>Cryptolaemus</taxon>
    </lineage>
</organism>
<dbReference type="AlphaFoldDB" id="A0ABD2NQL2"/>
<sequence length="162" mass="19508">MEKALDTDALKSPNIMNMFKNKVASLEDENDNAHSCEKLKAIIMDTAEETLPTIEKEKSRDWFDEECKLINERKSRAYRQIVQKHYTRNADDEYREIRRQEDRYSNRRKESIWRRYIKILTTLKSRRCRDENGELINGNTEILKRWRNRNKTALEGKVIKLL</sequence>
<name>A0ABD2NQL2_9CUCU</name>
<keyword evidence="2" id="KW-1185">Reference proteome</keyword>
<evidence type="ECO:0000313" key="2">
    <source>
        <dbReference type="Proteomes" id="UP001516400"/>
    </source>
</evidence>
<proteinExistence type="predicted"/>
<reference evidence="1 2" key="1">
    <citation type="journal article" date="2021" name="BMC Biol.">
        <title>Horizontally acquired antibacterial genes associated with adaptive radiation of ladybird beetles.</title>
        <authorList>
            <person name="Li H.S."/>
            <person name="Tang X.F."/>
            <person name="Huang Y.H."/>
            <person name="Xu Z.Y."/>
            <person name="Chen M.L."/>
            <person name="Du X.Y."/>
            <person name="Qiu B.Y."/>
            <person name="Chen P.T."/>
            <person name="Zhang W."/>
            <person name="Slipinski A."/>
            <person name="Escalona H.E."/>
            <person name="Waterhouse R.M."/>
            <person name="Zwick A."/>
            <person name="Pang H."/>
        </authorList>
    </citation>
    <scope>NUCLEOTIDE SEQUENCE [LARGE SCALE GENOMIC DNA]</scope>
    <source>
        <strain evidence="1">SYSU2018</strain>
    </source>
</reference>
<comment type="caution">
    <text evidence="1">The sequence shown here is derived from an EMBL/GenBank/DDBJ whole genome shotgun (WGS) entry which is preliminary data.</text>
</comment>
<protein>
    <submittedName>
        <fullName evidence="1">Uncharacterized protein</fullName>
    </submittedName>
</protein>
<dbReference type="Proteomes" id="UP001516400">
    <property type="component" value="Unassembled WGS sequence"/>
</dbReference>
<dbReference type="EMBL" id="JABFTP020000144">
    <property type="protein sequence ID" value="KAL3281017.1"/>
    <property type="molecule type" value="Genomic_DNA"/>
</dbReference>
<accession>A0ABD2NQL2</accession>
<evidence type="ECO:0000313" key="1">
    <source>
        <dbReference type="EMBL" id="KAL3281017.1"/>
    </source>
</evidence>